<dbReference type="Proteomes" id="UP001500888">
    <property type="component" value="Unassembled WGS sequence"/>
</dbReference>
<evidence type="ECO:0000313" key="1">
    <source>
        <dbReference type="EMBL" id="GAA3825835.1"/>
    </source>
</evidence>
<organism evidence="1 2">
    <name type="scientific">Sphaerisporangium flaviroseum</name>
    <dbReference type="NCBI Taxonomy" id="509199"/>
    <lineage>
        <taxon>Bacteria</taxon>
        <taxon>Bacillati</taxon>
        <taxon>Actinomycetota</taxon>
        <taxon>Actinomycetes</taxon>
        <taxon>Streptosporangiales</taxon>
        <taxon>Streptosporangiaceae</taxon>
        <taxon>Sphaerisporangium</taxon>
    </lineage>
</organism>
<keyword evidence="2" id="KW-1185">Reference proteome</keyword>
<protein>
    <submittedName>
        <fullName evidence="1">Uncharacterized protein</fullName>
    </submittedName>
</protein>
<dbReference type="EMBL" id="BAAAZR010000020">
    <property type="protein sequence ID" value="GAA3825835.1"/>
    <property type="molecule type" value="Genomic_DNA"/>
</dbReference>
<name>A0ABP7ISH6_9ACTN</name>
<dbReference type="RefSeq" id="WP_344945742.1">
    <property type="nucleotide sequence ID" value="NZ_BAAAZR010000020.1"/>
</dbReference>
<sequence>MAMRERHEIPDEEHEQIFQRVGAIDVAKDSGKVCMRVPYESRPGRRLSKVWDVDATFNAVAELGKKARNHIRQLEALGFTVTLTQAA</sequence>
<accession>A0ABP7ISH6</accession>
<proteinExistence type="predicted"/>
<reference evidence="2" key="1">
    <citation type="journal article" date="2019" name="Int. J. Syst. Evol. Microbiol.">
        <title>The Global Catalogue of Microorganisms (GCM) 10K type strain sequencing project: providing services to taxonomists for standard genome sequencing and annotation.</title>
        <authorList>
            <consortium name="The Broad Institute Genomics Platform"/>
            <consortium name="The Broad Institute Genome Sequencing Center for Infectious Disease"/>
            <person name="Wu L."/>
            <person name="Ma J."/>
        </authorList>
    </citation>
    <scope>NUCLEOTIDE SEQUENCE [LARGE SCALE GENOMIC DNA]</scope>
    <source>
        <strain evidence="2">JCM 16908</strain>
    </source>
</reference>
<gene>
    <name evidence="1" type="ORF">GCM10022226_53250</name>
</gene>
<evidence type="ECO:0000313" key="2">
    <source>
        <dbReference type="Proteomes" id="UP001500888"/>
    </source>
</evidence>
<comment type="caution">
    <text evidence="1">The sequence shown here is derived from an EMBL/GenBank/DDBJ whole genome shotgun (WGS) entry which is preliminary data.</text>
</comment>